<keyword evidence="3" id="KW-1185">Reference proteome</keyword>
<dbReference type="RefSeq" id="XP_033385577.1">
    <property type="nucleotide sequence ID" value="XM_033521204.1"/>
</dbReference>
<evidence type="ECO:0000313" key="2">
    <source>
        <dbReference type="EMBL" id="KAF2017238.1"/>
    </source>
</evidence>
<feature type="region of interest" description="Disordered" evidence="1">
    <location>
        <begin position="275"/>
        <end position="338"/>
    </location>
</feature>
<accession>A0A6A5XV96</accession>
<dbReference type="EMBL" id="ML978068">
    <property type="protein sequence ID" value="KAF2017238.1"/>
    <property type="molecule type" value="Genomic_DNA"/>
</dbReference>
<dbReference type="Proteomes" id="UP000799778">
    <property type="component" value="Unassembled WGS sequence"/>
</dbReference>
<feature type="compositionally biased region" description="Polar residues" evidence="1">
    <location>
        <begin position="305"/>
        <end position="325"/>
    </location>
</feature>
<name>A0A6A5XV96_9PLEO</name>
<feature type="compositionally biased region" description="Polar residues" evidence="1">
    <location>
        <begin position="1"/>
        <end position="13"/>
    </location>
</feature>
<feature type="region of interest" description="Disordered" evidence="1">
    <location>
        <begin position="1"/>
        <end position="25"/>
    </location>
</feature>
<evidence type="ECO:0000256" key="1">
    <source>
        <dbReference type="SAM" id="MobiDB-lite"/>
    </source>
</evidence>
<dbReference type="GeneID" id="54278601"/>
<protein>
    <submittedName>
        <fullName evidence="2">Uncharacterized protein</fullName>
    </submittedName>
</protein>
<feature type="compositionally biased region" description="Low complexity" evidence="1">
    <location>
        <begin position="326"/>
        <end position="338"/>
    </location>
</feature>
<feature type="region of interest" description="Disordered" evidence="1">
    <location>
        <begin position="184"/>
        <end position="247"/>
    </location>
</feature>
<gene>
    <name evidence="2" type="ORF">BU24DRAFT_146579</name>
</gene>
<evidence type="ECO:0000313" key="3">
    <source>
        <dbReference type="Proteomes" id="UP000799778"/>
    </source>
</evidence>
<feature type="region of interest" description="Disordered" evidence="1">
    <location>
        <begin position="103"/>
        <end position="129"/>
    </location>
</feature>
<reference evidence="2" key="1">
    <citation type="journal article" date="2020" name="Stud. Mycol.">
        <title>101 Dothideomycetes genomes: a test case for predicting lifestyles and emergence of pathogens.</title>
        <authorList>
            <person name="Haridas S."/>
            <person name="Albert R."/>
            <person name="Binder M."/>
            <person name="Bloem J."/>
            <person name="Labutti K."/>
            <person name="Salamov A."/>
            <person name="Andreopoulos B."/>
            <person name="Baker S."/>
            <person name="Barry K."/>
            <person name="Bills G."/>
            <person name="Bluhm B."/>
            <person name="Cannon C."/>
            <person name="Castanera R."/>
            <person name="Culley D."/>
            <person name="Daum C."/>
            <person name="Ezra D."/>
            <person name="Gonzalez J."/>
            <person name="Henrissat B."/>
            <person name="Kuo A."/>
            <person name="Liang C."/>
            <person name="Lipzen A."/>
            <person name="Lutzoni F."/>
            <person name="Magnuson J."/>
            <person name="Mondo S."/>
            <person name="Nolan M."/>
            <person name="Ohm R."/>
            <person name="Pangilinan J."/>
            <person name="Park H.-J."/>
            <person name="Ramirez L."/>
            <person name="Alfaro M."/>
            <person name="Sun H."/>
            <person name="Tritt A."/>
            <person name="Yoshinaga Y."/>
            <person name="Zwiers L.-H."/>
            <person name="Turgeon B."/>
            <person name="Goodwin S."/>
            <person name="Spatafora J."/>
            <person name="Crous P."/>
            <person name="Grigoriev I."/>
        </authorList>
    </citation>
    <scope>NUCLEOTIDE SEQUENCE</scope>
    <source>
        <strain evidence="2">CBS 175.79</strain>
    </source>
</reference>
<dbReference type="AlphaFoldDB" id="A0A6A5XV96"/>
<organism evidence="2 3">
    <name type="scientific">Aaosphaeria arxii CBS 175.79</name>
    <dbReference type="NCBI Taxonomy" id="1450172"/>
    <lineage>
        <taxon>Eukaryota</taxon>
        <taxon>Fungi</taxon>
        <taxon>Dikarya</taxon>
        <taxon>Ascomycota</taxon>
        <taxon>Pezizomycotina</taxon>
        <taxon>Dothideomycetes</taxon>
        <taxon>Pleosporomycetidae</taxon>
        <taxon>Pleosporales</taxon>
        <taxon>Pleosporales incertae sedis</taxon>
        <taxon>Aaosphaeria</taxon>
    </lineage>
</organism>
<feature type="compositionally biased region" description="Polar residues" evidence="1">
    <location>
        <begin position="110"/>
        <end position="123"/>
    </location>
</feature>
<proteinExistence type="predicted"/>
<feature type="region of interest" description="Disordered" evidence="1">
    <location>
        <begin position="55"/>
        <end position="77"/>
    </location>
</feature>
<sequence length="424" mass="46133">MIQRHSSPYSRTASPRPETFRKRSNSFPLVDVLGCSTPEAELILAEGRAAVRSRLAQQKRRGRRNRSADDDTFPMRPTDHIHYLEQRVQVEEPDTGFSEAQIPDTRHARVSSNITDKSGSTITGLAPPVRTMTSPPLCPASPLGDYSANLARFIQSQLESIASYQPSPTSPRSCSDLAVQVKLQPRSPISPTKRQSVAPNLIDIPPVRPPLRSQFSAWSSADDSEDGGDNELGYSLGPVPTLSSVPRSCTGATPSILQYYETANNASFLFSSTPLEEEHKEGEHPNAEGFTFPSKPPLAAHETDPGSTQYDSDYPSSALSSRPQLTASSAPSFTSSSTASYFDCKRPIAAIPPQVRDRIIAAVSPRDPTKKVVHATSPFEGDALANVHEILIESQHRVLVDGLSFDLVQNMDVSDVVPRVTTQC</sequence>
<feature type="compositionally biased region" description="Polar residues" evidence="1">
    <location>
        <begin position="187"/>
        <end position="198"/>
    </location>
</feature>
<feature type="compositionally biased region" description="Basic and acidic residues" evidence="1">
    <location>
        <begin position="276"/>
        <end position="286"/>
    </location>
</feature>
<dbReference type="OrthoDB" id="3909054at2759"/>